<dbReference type="Pfam" id="PF11887">
    <property type="entry name" value="Mce4_CUP1"/>
    <property type="match status" value="1"/>
</dbReference>
<organism evidence="3 4">
    <name type="scientific">Rhodococcoides kroppenstedtii</name>
    <dbReference type="NCBI Taxonomy" id="293050"/>
    <lineage>
        <taxon>Bacteria</taxon>
        <taxon>Bacillati</taxon>
        <taxon>Actinomycetota</taxon>
        <taxon>Actinomycetes</taxon>
        <taxon>Mycobacteriales</taxon>
        <taxon>Nocardiaceae</taxon>
        <taxon>Rhodococcoides</taxon>
    </lineage>
</organism>
<evidence type="ECO:0000313" key="4">
    <source>
        <dbReference type="Proteomes" id="UP000182054"/>
    </source>
</evidence>
<dbReference type="PANTHER" id="PTHR33371:SF18">
    <property type="entry name" value="MCE-FAMILY PROTEIN MCE3C"/>
    <property type="match status" value="1"/>
</dbReference>
<dbReference type="AlphaFoldDB" id="A0A1I0UE55"/>
<dbReference type="InterPro" id="IPR003399">
    <property type="entry name" value="Mce/MlaD"/>
</dbReference>
<dbReference type="NCBIfam" id="TIGR00996">
    <property type="entry name" value="Mtu_fam_mce"/>
    <property type="match status" value="1"/>
</dbReference>
<accession>A0A1I0UE55</accession>
<dbReference type="InterPro" id="IPR052336">
    <property type="entry name" value="MlaD_Phospholipid_Transporter"/>
</dbReference>
<reference evidence="3 4" key="1">
    <citation type="submission" date="2016-10" db="EMBL/GenBank/DDBJ databases">
        <authorList>
            <person name="de Groot N.N."/>
        </authorList>
    </citation>
    <scope>NUCLEOTIDE SEQUENCE [LARGE SCALE GENOMIC DNA]</scope>
    <source>
        <strain evidence="3 4">DSM 44908</strain>
    </source>
</reference>
<dbReference type="PANTHER" id="PTHR33371">
    <property type="entry name" value="INTERMEMBRANE PHOSPHOLIPID TRANSPORT SYSTEM BINDING PROTEIN MLAD-RELATED"/>
    <property type="match status" value="1"/>
</dbReference>
<dbReference type="GeneID" id="85487463"/>
<protein>
    <submittedName>
        <fullName evidence="3">Phospholipid/cholesterol/gamma-HCH transport system substrate-binding protein</fullName>
    </submittedName>
</protein>
<dbReference type="PRINTS" id="PR01782">
    <property type="entry name" value="MCEVIRFACTOR"/>
</dbReference>
<proteinExistence type="predicted"/>
<dbReference type="EMBL" id="FOJN01000018">
    <property type="protein sequence ID" value="SFA61546.1"/>
    <property type="molecule type" value="Genomic_DNA"/>
</dbReference>
<evidence type="ECO:0000259" key="2">
    <source>
        <dbReference type="Pfam" id="PF11887"/>
    </source>
</evidence>
<dbReference type="Pfam" id="PF02470">
    <property type="entry name" value="MlaD"/>
    <property type="match status" value="1"/>
</dbReference>
<feature type="domain" description="Mammalian cell entry C-terminal" evidence="2">
    <location>
        <begin position="117"/>
        <end position="289"/>
    </location>
</feature>
<dbReference type="InterPro" id="IPR005693">
    <property type="entry name" value="Mce"/>
</dbReference>
<gene>
    <name evidence="3" type="ORF">SAMN05444374_11821</name>
</gene>
<evidence type="ECO:0000313" key="3">
    <source>
        <dbReference type="EMBL" id="SFA61546.1"/>
    </source>
</evidence>
<name>A0A1I0UE55_9NOCA</name>
<dbReference type="InterPro" id="IPR024516">
    <property type="entry name" value="Mce_C"/>
</dbReference>
<dbReference type="RefSeq" id="WP_068365667.1">
    <property type="nucleotide sequence ID" value="NZ_FOJN01000018.1"/>
</dbReference>
<sequence>MTPRSRDATRLGLIGSAVVVAATLAAVNVPALPYLSAGATYSGRFLDAGGLETGASVEMAGVTVGTVTDIDVDGQAVLVTFTMTDVAAGADSRLSIATETVLGTKSLRVESRGDGRLSTSEPVGLDRTTSPYVLTDALGDLTDDAAGIDVDRLTGAMAATTDVLEGTQDSVGRVLDGVGRLSRTVASRDEGLRDLLSSAERVTAVLADRSGTLDALLQDAAVVLAALDERRTVVDTLAGNVTRLSDRLRALVAENENELNPALDDLQSVLSVLSAQRDAIAAAIAKLGPYVTQLGEAVSSGPFFDSYIQNLIPGQIISPILRATLGLPAAPGDSASVNPLSALNGAPR</sequence>
<feature type="domain" description="Mce/MlaD" evidence="1">
    <location>
        <begin position="39"/>
        <end position="110"/>
    </location>
</feature>
<evidence type="ECO:0000259" key="1">
    <source>
        <dbReference type="Pfam" id="PF02470"/>
    </source>
</evidence>
<dbReference type="Proteomes" id="UP000182054">
    <property type="component" value="Unassembled WGS sequence"/>
</dbReference>
<dbReference type="GO" id="GO:0005576">
    <property type="term" value="C:extracellular region"/>
    <property type="evidence" value="ECO:0007669"/>
    <property type="project" value="TreeGrafter"/>
</dbReference>
<dbReference type="OrthoDB" id="5241191at2"/>